<feature type="transmembrane region" description="Helical" evidence="1">
    <location>
        <begin position="44"/>
        <end position="65"/>
    </location>
</feature>
<reference evidence="2 3" key="1">
    <citation type="submission" date="2018-09" db="EMBL/GenBank/DDBJ databases">
        <title>Arachidicoccus sp. nov., a bacterium isolated from soil.</title>
        <authorList>
            <person name="Weon H.-Y."/>
            <person name="Kwon S.-W."/>
            <person name="Lee S.A."/>
        </authorList>
    </citation>
    <scope>NUCLEOTIDE SEQUENCE [LARGE SCALE GENOMIC DNA]</scope>
    <source>
        <strain evidence="2 3">KIS59-12</strain>
    </source>
</reference>
<protein>
    <submittedName>
        <fullName evidence="2">Uncharacterized protein</fullName>
    </submittedName>
</protein>
<dbReference type="AlphaFoldDB" id="A0A386HNE8"/>
<name>A0A386HNE8_9BACT</name>
<dbReference type="KEGG" id="ark:D6B99_06750"/>
<gene>
    <name evidence="2" type="ORF">D6B99_06750</name>
</gene>
<feature type="transmembrane region" description="Helical" evidence="1">
    <location>
        <begin position="6"/>
        <end position="23"/>
    </location>
</feature>
<evidence type="ECO:0000256" key="1">
    <source>
        <dbReference type="SAM" id="Phobius"/>
    </source>
</evidence>
<dbReference type="EMBL" id="CP032489">
    <property type="protein sequence ID" value="AYD47335.1"/>
    <property type="molecule type" value="Genomic_DNA"/>
</dbReference>
<dbReference type="Proteomes" id="UP000266118">
    <property type="component" value="Chromosome"/>
</dbReference>
<accession>A0A386HNE8</accession>
<keyword evidence="1" id="KW-1133">Transmembrane helix</keyword>
<keyword evidence="1" id="KW-0812">Transmembrane</keyword>
<evidence type="ECO:0000313" key="3">
    <source>
        <dbReference type="Proteomes" id="UP000266118"/>
    </source>
</evidence>
<keyword evidence="1" id="KW-0472">Membrane</keyword>
<keyword evidence="3" id="KW-1185">Reference proteome</keyword>
<sequence length="93" mass="10684">MNLWLQINVFLVSINMYGQSYILKKNNHRRIVDFKSCKNTLIGILFYPISVFNSFLISLGGVAFLKIDFNFLQKRNFPDKAIALILRNNGPGS</sequence>
<proteinExistence type="predicted"/>
<organism evidence="2 3">
    <name type="scientific">Arachidicoccus soli</name>
    <dbReference type="NCBI Taxonomy" id="2341117"/>
    <lineage>
        <taxon>Bacteria</taxon>
        <taxon>Pseudomonadati</taxon>
        <taxon>Bacteroidota</taxon>
        <taxon>Chitinophagia</taxon>
        <taxon>Chitinophagales</taxon>
        <taxon>Chitinophagaceae</taxon>
        <taxon>Arachidicoccus</taxon>
    </lineage>
</organism>
<evidence type="ECO:0000313" key="2">
    <source>
        <dbReference type="EMBL" id="AYD47335.1"/>
    </source>
</evidence>